<evidence type="ECO:0000313" key="2">
    <source>
        <dbReference type="EMBL" id="QED28701.1"/>
    </source>
</evidence>
<evidence type="ECO:0000313" key="3">
    <source>
        <dbReference type="Proteomes" id="UP000321595"/>
    </source>
</evidence>
<dbReference type="PANTHER" id="PTHR33215:SF13">
    <property type="entry name" value="PROTEIN DISTAL ANTENNA"/>
    <property type="match status" value="1"/>
</dbReference>
<reference evidence="2 3" key="1">
    <citation type="submission" date="2019-08" db="EMBL/GenBank/DDBJ databases">
        <authorList>
            <person name="Liang Q."/>
        </authorList>
    </citation>
    <scope>NUCLEOTIDE SEQUENCE [LARGE SCALE GENOMIC DNA]</scope>
    <source>
        <strain evidence="2 3">V1718</strain>
    </source>
</reference>
<gene>
    <name evidence="2" type="ORF">FRD01_15955</name>
</gene>
<dbReference type="AlphaFoldDB" id="A0A5B8XTT3"/>
<accession>A0A5B8XTT3</accession>
<name>A0A5B8XTT3_9DELT</name>
<dbReference type="OrthoDB" id="9801287at2"/>
<organism evidence="2 3">
    <name type="scientific">Microvenator marinus</name>
    <dbReference type="NCBI Taxonomy" id="2600177"/>
    <lineage>
        <taxon>Bacteria</taxon>
        <taxon>Deltaproteobacteria</taxon>
        <taxon>Bradymonadales</taxon>
        <taxon>Microvenatoraceae</taxon>
        <taxon>Microvenator</taxon>
    </lineage>
</organism>
<dbReference type="GO" id="GO:0003677">
    <property type="term" value="F:DNA binding"/>
    <property type="evidence" value="ECO:0007669"/>
    <property type="project" value="InterPro"/>
</dbReference>
<dbReference type="GO" id="GO:0004803">
    <property type="term" value="F:transposase activity"/>
    <property type="evidence" value="ECO:0007669"/>
    <property type="project" value="InterPro"/>
</dbReference>
<protein>
    <submittedName>
        <fullName evidence="2">Transposase</fullName>
    </submittedName>
</protein>
<dbReference type="EMBL" id="CP042467">
    <property type="protein sequence ID" value="QED28701.1"/>
    <property type="molecule type" value="Genomic_DNA"/>
</dbReference>
<dbReference type="Gene3D" id="1.10.10.60">
    <property type="entry name" value="Homeodomain-like"/>
    <property type="match status" value="1"/>
</dbReference>
<keyword evidence="3" id="KW-1185">Reference proteome</keyword>
<keyword evidence="1" id="KW-0175">Coiled coil</keyword>
<dbReference type="PANTHER" id="PTHR33215">
    <property type="entry name" value="PROTEIN DISTAL ANTENNA"/>
    <property type="match status" value="1"/>
</dbReference>
<dbReference type="SUPFAM" id="SSF46689">
    <property type="entry name" value="Homeodomain-like"/>
    <property type="match status" value="1"/>
</dbReference>
<dbReference type="Pfam" id="PF01527">
    <property type="entry name" value="HTH_Tnp_1"/>
    <property type="match status" value="1"/>
</dbReference>
<feature type="coiled-coil region" evidence="1">
    <location>
        <begin position="70"/>
        <end position="97"/>
    </location>
</feature>
<sequence>MYPHRVRRFKVTKKIKQYRRFTDSFKADAVRLVEEQGLSVAQVSRDLGINANSLYNWVNASREASSSGLSTDEAAELERLRKEVKVLREEREILKKAAAFFAKESK</sequence>
<dbReference type="InterPro" id="IPR009057">
    <property type="entry name" value="Homeodomain-like_sf"/>
</dbReference>
<proteinExistence type="predicted"/>
<dbReference type="InterPro" id="IPR002514">
    <property type="entry name" value="Transposase_8"/>
</dbReference>
<dbReference type="Proteomes" id="UP000321595">
    <property type="component" value="Chromosome"/>
</dbReference>
<evidence type="ECO:0000256" key="1">
    <source>
        <dbReference type="SAM" id="Coils"/>
    </source>
</evidence>
<dbReference type="KEGG" id="bbae:FRD01_15955"/>
<dbReference type="GO" id="GO:0006313">
    <property type="term" value="P:DNA transposition"/>
    <property type="evidence" value="ECO:0007669"/>
    <property type="project" value="InterPro"/>
</dbReference>
<dbReference type="InterPro" id="IPR051839">
    <property type="entry name" value="RD_transcriptional_regulator"/>
</dbReference>